<organism evidence="7 8">
    <name type="scientific">Tilletiopsis washingtonensis</name>
    <dbReference type="NCBI Taxonomy" id="58919"/>
    <lineage>
        <taxon>Eukaryota</taxon>
        <taxon>Fungi</taxon>
        <taxon>Dikarya</taxon>
        <taxon>Basidiomycota</taxon>
        <taxon>Ustilaginomycotina</taxon>
        <taxon>Exobasidiomycetes</taxon>
        <taxon>Entylomatales</taxon>
        <taxon>Entylomatales incertae sedis</taxon>
        <taxon>Tilletiopsis</taxon>
    </lineage>
</organism>
<proteinExistence type="inferred from homology"/>
<evidence type="ECO:0000313" key="8">
    <source>
        <dbReference type="Proteomes" id="UP000245946"/>
    </source>
</evidence>
<dbReference type="GeneID" id="37270883"/>
<keyword evidence="4" id="KW-1133">Transmembrane helix</keyword>
<evidence type="ECO:0000256" key="4">
    <source>
        <dbReference type="ARBA" id="ARBA00022989"/>
    </source>
</evidence>
<dbReference type="GO" id="GO:0016020">
    <property type="term" value="C:membrane"/>
    <property type="evidence" value="ECO:0007669"/>
    <property type="project" value="UniProtKB-SubCell"/>
</dbReference>
<name>A0A316Z155_9BASI</name>
<accession>A0A316Z155</accession>
<dbReference type="STRING" id="58919.A0A316Z155"/>
<protein>
    <submittedName>
        <fullName evidence="7">Uncharacterized protein</fullName>
    </submittedName>
</protein>
<evidence type="ECO:0000256" key="1">
    <source>
        <dbReference type="ARBA" id="ARBA00004141"/>
    </source>
</evidence>
<dbReference type="Proteomes" id="UP000245946">
    <property type="component" value="Unassembled WGS sequence"/>
</dbReference>
<evidence type="ECO:0000256" key="2">
    <source>
        <dbReference type="ARBA" id="ARBA00006824"/>
    </source>
</evidence>
<keyword evidence="3" id="KW-0812">Transmembrane</keyword>
<dbReference type="OrthoDB" id="430207at2759"/>
<dbReference type="PANTHER" id="PTHR11266:SF17">
    <property type="entry name" value="PROTEIN MPV17"/>
    <property type="match status" value="1"/>
</dbReference>
<dbReference type="AlphaFoldDB" id="A0A316Z155"/>
<dbReference type="GO" id="GO:0005739">
    <property type="term" value="C:mitochondrion"/>
    <property type="evidence" value="ECO:0007669"/>
    <property type="project" value="TreeGrafter"/>
</dbReference>
<keyword evidence="8" id="KW-1185">Reference proteome</keyword>
<evidence type="ECO:0000313" key="7">
    <source>
        <dbReference type="EMBL" id="PWN95517.1"/>
    </source>
</evidence>
<keyword evidence="5" id="KW-0472">Membrane</keyword>
<reference evidence="7 8" key="1">
    <citation type="journal article" date="2018" name="Mol. Biol. Evol.">
        <title>Broad Genomic Sampling Reveals a Smut Pathogenic Ancestry of the Fungal Clade Ustilaginomycotina.</title>
        <authorList>
            <person name="Kijpornyongpan T."/>
            <person name="Mondo S.J."/>
            <person name="Barry K."/>
            <person name="Sandor L."/>
            <person name="Lee J."/>
            <person name="Lipzen A."/>
            <person name="Pangilinan J."/>
            <person name="LaButti K."/>
            <person name="Hainaut M."/>
            <person name="Henrissat B."/>
            <person name="Grigoriev I.V."/>
            <person name="Spatafora J.W."/>
            <person name="Aime M.C."/>
        </authorList>
    </citation>
    <scope>NUCLEOTIDE SEQUENCE [LARGE SCALE GENOMIC DNA]</scope>
    <source>
        <strain evidence="7 8">MCA 4186</strain>
    </source>
</reference>
<dbReference type="Pfam" id="PF04117">
    <property type="entry name" value="Mpv17_PMP22"/>
    <property type="match status" value="1"/>
</dbReference>
<sequence>MAAFMRMLHASSSTLPRQCASAAVLFATGDTIAQQAVEKRGANHDLVRTARLATYGGAIFAPIMSTWFGKVLERVNTGSRAGNIATKLALDQLLMSPVIICVFFTSTTLMEGKSLEEAKAKIKKSWGPTYKAALGVWAPVQALNFAVVPVNLRLLFVNAVSVGWNTYLSVQSAGGQNEAKIDAKVDRLEAPIVSRLQDAAHEAKKAGQSLEQWLEKEGGELKNAVSNAGHEGLSTLEDVKRQAEKRFAELRK</sequence>
<comment type="similarity">
    <text evidence="2 6">Belongs to the peroxisomal membrane protein PXMP2/4 family.</text>
</comment>
<comment type="subcellular location">
    <subcellularLocation>
        <location evidence="1">Membrane</location>
        <topology evidence="1">Multi-pass membrane protein</topology>
    </subcellularLocation>
</comment>
<gene>
    <name evidence="7" type="ORF">FA09DRAFT_332154</name>
</gene>
<dbReference type="PANTHER" id="PTHR11266">
    <property type="entry name" value="PEROXISOMAL MEMBRANE PROTEIN 2, PXMP2 MPV17"/>
    <property type="match status" value="1"/>
</dbReference>
<dbReference type="InterPro" id="IPR007248">
    <property type="entry name" value="Mpv17_PMP22"/>
</dbReference>
<evidence type="ECO:0000256" key="3">
    <source>
        <dbReference type="ARBA" id="ARBA00022692"/>
    </source>
</evidence>
<dbReference type="RefSeq" id="XP_025595796.1">
    <property type="nucleotide sequence ID" value="XM_025743339.1"/>
</dbReference>
<dbReference type="EMBL" id="KZ819304">
    <property type="protein sequence ID" value="PWN95517.1"/>
    <property type="molecule type" value="Genomic_DNA"/>
</dbReference>
<evidence type="ECO:0000256" key="5">
    <source>
        <dbReference type="ARBA" id="ARBA00023136"/>
    </source>
</evidence>
<evidence type="ECO:0000256" key="6">
    <source>
        <dbReference type="RuleBase" id="RU363053"/>
    </source>
</evidence>